<evidence type="ECO:0000313" key="1">
    <source>
        <dbReference type="EMBL" id="KAJ7312513.1"/>
    </source>
</evidence>
<gene>
    <name evidence="1" type="ORF">DFH08DRAFT_973582</name>
</gene>
<organism evidence="1 2">
    <name type="scientific">Mycena albidolilacea</name>
    <dbReference type="NCBI Taxonomy" id="1033008"/>
    <lineage>
        <taxon>Eukaryota</taxon>
        <taxon>Fungi</taxon>
        <taxon>Dikarya</taxon>
        <taxon>Basidiomycota</taxon>
        <taxon>Agaricomycotina</taxon>
        <taxon>Agaricomycetes</taxon>
        <taxon>Agaricomycetidae</taxon>
        <taxon>Agaricales</taxon>
        <taxon>Marasmiineae</taxon>
        <taxon>Mycenaceae</taxon>
        <taxon>Mycena</taxon>
    </lineage>
</organism>
<accession>A0AAD6Z8S1</accession>
<name>A0AAD6Z8S1_9AGAR</name>
<keyword evidence="2" id="KW-1185">Reference proteome</keyword>
<sequence>MSTWLDYICAGIFADAPIGRSTLTTNTTGTDNVPGTTRSSETLTVYSMHSDTLALLYHRKTFKPTSAKMPALLFGLYTEAIRFESNCGGTATYIGVLTDTCSDNPVAVYDTWYTVRAMEEEEDMLGAWRRGLEPRLLWGLSSAEGRWGTASLVRGWSPDGEAADRLVCYGNIVQIIHDALQATPRYTVNVTRATGVARGTLAFGSTIAGEPGLLRDQVRLVRLQDSIRAWPDFDGQFPEPMRYKIYTEVRVRWLLLAAEAFGIKIHSLSISVQFLAQTNPETERSYFEDLHDIKNEAQFWTLLAKARALQVSCENCKEFI</sequence>
<protein>
    <submittedName>
        <fullName evidence="1">Uncharacterized protein</fullName>
    </submittedName>
</protein>
<comment type="caution">
    <text evidence="1">The sequence shown here is derived from an EMBL/GenBank/DDBJ whole genome shotgun (WGS) entry which is preliminary data.</text>
</comment>
<reference evidence="1" key="1">
    <citation type="submission" date="2023-03" db="EMBL/GenBank/DDBJ databases">
        <title>Massive genome expansion in bonnet fungi (Mycena s.s.) driven by repeated elements and novel gene families across ecological guilds.</title>
        <authorList>
            <consortium name="Lawrence Berkeley National Laboratory"/>
            <person name="Harder C.B."/>
            <person name="Miyauchi S."/>
            <person name="Viragh M."/>
            <person name="Kuo A."/>
            <person name="Thoen E."/>
            <person name="Andreopoulos B."/>
            <person name="Lu D."/>
            <person name="Skrede I."/>
            <person name="Drula E."/>
            <person name="Henrissat B."/>
            <person name="Morin E."/>
            <person name="Kohler A."/>
            <person name="Barry K."/>
            <person name="LaButti K."/>
            <person name="Morin E."/>
            <person name="Salamov A."/>
            <person name="Lipzen A."/>
            <person name="Mereny Z."/>
            <person name="Hegedus B."/>
            <person name="Baldrian P."/>
            <person name="Stursova M."/>
            <person name="Weitz H."/>
            <person name="Taylor A."/>
            <person name="Grigoriev I.V."/>
            <person name="Nagy L.G."/>
            <person name="Martin F."/>
            <person name="Kauserud H."/>
        </authorList>
    </citation>
    <scope>NUCLEOTIDE SEQUENCE</scope>
    <source>
        <strain evidence="1">CBHHK002</strain>
    </source>
</reference>
<dbReference type="EMBL" id="JARIHO010000072">
    <property type="protein sequence ID" value="KAJ7312513.1"/>
    <property type="molecule type" value="Genomic_DNA"/>
</dbReference>
<dbReference type="Proteomes" id="UP001218218">
    <property type="component" value="Unassembled WGS sequence"/>
</dbReference>
<proteinExistence type="predicted"/>
<dbReference type="AlphaFoldDB" id="A0AAD6Z8S1"/>
<evidence type="ECO:0000313" key="2">
    <source>
        <dbReference type="Proteomes" id="UP001218218"/>
    </source>
</evidence>